<dbReference type="eggNOG" id="COG0753">
    <property type="taxonomic scope" value="Bacteria"/>
</dbReference>
<dbReference type="PANTHER" id="PTHR11465:SF61">
    <property type="entry name" value="CATALASE"/>
    <property type="match status" value="1"/>
</dbReference>
<name>K9EVZ3_9LACT</name>
<evidence type="ECO:0000256" key="9">
    <source>
        <dbReference type="PIRSR" id="PIRSR038928-2"/>
    </source>
</evidence>
<evidence type="ECO:0000313" key="13">
    <source>
        <dbReference type="Proteomes" id="UP000009875"/>
    </source>
</evidence>
<dbReference type="PATRIC" id="fig|883081.3.peg.1096"/>
<dbReference type="InterPro" id="IPR020835">
    <property type="entry name" value="Catalase_sf"/>
</dbReference>
<protein>
    <recommendedName>
        <fullName evidence="11">Catalase core domain-containing protein</fullName>
    </recommendedName>
</protein>
<evidence type="ECO:0000256" key="2">
    <source>
        <dbReference type="ARBA" id="ARBA00022559"/>
    </source>
</evidence>
<dbReference type="STRING" id="883081.HMPREF9698_01093"/>
<evidence type="ECO:0000259" key="11">
    <source>
        <dbReference type="SMART" id="SM01060"/>
    </source>
</evidence>
<evidence type="ECO:0000313" key="12">
    <source>
        <dbReference type="EMBL" id="EKU93345.1"/>
    </source>
</evidence>
<evidence type="ECO:0000256" key="7">
    <source>
        <dbReference type="ARBA" id="ARBA00023324"/>
    </source>
</evidence>
<dbReference type="AlphaFoldDB" id="K9EVZ3"/>
<dbReference type="Gene3D" id="2.40.180.10">
    <property type="entry name" value="Catalase core domain"/>
    <property type="match status" value="1"/>
</dbReference>
<dbReference type="InterPro" id="IPR024708">
    <property type="entry name" value="Catalase_AS"/>
</dbReference>
<proteinExistence type="inferred from homology"/>
<feature type="region of interest" description="Disordered" evidence="10">
    <location>
        <begin position="1"/>
        <end position="46"/>
    </location>
</feature>
<evidence type="ECO:0000256" key="3">
    <source>
        <dbReference type="ARBA" id="ARBA00022617"/>
    </source>
</evidence>
<evidence type="ECO:0000256" key="10">
    <source>
        <dbReference type="SAM" id="MobiDB-lite"/>
    </source>
</evidence>
<feature type="compositionally biased region" description="Polar residues" evidence="10">
    <location>
        <begin position="16"/>
        <end position="43"/>
    </location>
</feature>
<dbReference type="InterPro" id="IPR040333">
    <property type="entry name" value="Catalase_3"/>
</dbReference>
<dbReference type="HOGENOM" id="CLU_010645_2_0_9"/>
<dbReference type="PRINTS" id="PR00067">
    <property type="entry name" value="CATALASE"/>
</dbReference>
<feature type="binding site" description="axial binding residue" evidence="9">
    <location>
        <position position="358"/>
    </location>
    <ligand>
        <name>heme</name>
        <dbReference type="ChEBI" id="CHEBI:30413"/>
    </ligand>
    <ligandPart>
        <name>Fe</name>
        <dbReference type="ChEBI" id="CHEBI:18248"/>
    </ligandPart>
</feature>
<accession>K9EVZ3</accession>
<dbReference type="Pfam" id="PF06628">
    <property type="entry name" value="Catalase-rel"/>
    <property type="match status" value="1"/>
</dbReference>
<dbReference type="PANTHER" id="PTHR11465">
    <property type="entry name" value="CATALASE"/>
    <property type="match status" value="1"/>
</dbReference>
<comment type="caution">
    <text evidence="12">The sequence shown here is derived from an EMBL/GenBank/DDBJ whole genome shotgun (WGS) entry which is preliminary data.</text>
</comment>
<evidence type="ECO:0000256" key="8">
    <source>
        <dbReference type="PIRSR" id="PIRSR038928-1"/>
    </source>
</evidence>
<keyword evidence="7" id="KW-0376">Hydrogen peroxide</keyword>
<evidence type="ECO:0000256" key="5">
    <source>
        <dbReference type="ARBA" id="ARBA00023002"/>
    </source>
</evidence>
<dbReference type="GO" id="GO:0004096">
    <property type="term" value="F:catalase activity"/>
    <property type="evidence" value="ECO:0007669"/>
    <property type="project" value="InterPro"/>
</dbReference>
<keyword evidence="5" id="KW-0560">Oxidoreductase</keyword>
<sequence length="569" mass="65233">MKNPMDKNGLGKPEASRNQRVGKNPSLQNAAGIPVTSNHNSMTAGKRGAGVLNDHWLLEKHAHFNREVIPERRMHAKGSGAYGTFTVTNDITKYTKAKIFSEVGKKTEMFQRFSTVAGERGAADAERDIRGFALKFYTEEGNWDLVGNNTPVFFIRDPKHFIELNRAVKRDPRTNLRSPNNNWDFWTRLPESLHQVTITMSDRGIPSSYRHMHGFSSHTYSLINEDNERVWVKFHFRSQQGIQNLTDQEAETVVGMDRESHQVDLYNAIEQGKYPKWKMYIQVMTEEEAKNLPYNPFDLTKSWYKKDFPLIEVGEYELNRNPENYFAEVEQSAFSPANQVPGIGISPDRMLMTRVFAYGDAARYRLGVNHNQIPVNQPKGVKDFHTQHRDGQGRVDGNGGSEIHNGVNSYGNWVDHPENAEPPFPGGEVDYHEFREDDDDYYTQPGILFNRMTEDQQQVLFENTARNMGDSTLQIKHRHIRHCYFADPKYGEGVAEALGIDIDDVDLERWPEDTEENLAKSNDRDFEDKNVPTEPADPESAKDLPEEGRDTNYDEITSVIDADDDPYFL</sequence>
<organism evidence="12 13">
    <name type="scientific">Alloiococcus otitis ATCC 51267</name>
    <dbReference type="NCBI Taxonomy" id="883081"/>
    <lineage>
        <taxon>Bacteria</taxon>
        <taxon>Bacillati</taxon>
        <taxon>Bacillota</taxon>
        <taxon>Bacilli</taxon>
        <taxon>Lactobacillales</taxon>
        <taxon>Carnobacteriaceae</taxon>
        <taxon>Alloiococcus</taxon>
    </lineage>
</organism>
<dbReference type="EMBL" id="AGXA01000021">
    <property type="protein sequence ID" value="EKU93345.1"/>
    <property type="molecule type" value="Genomic_DNA"/>
</dbReference>
<dbReference type="PIRSF" id="PIRSF038928">
    <property type="entry name" value="Catalase_clade1-3"/>
    <property type="match status" value="1"/>
</dbReference>
<gene>
    <name evidence="12" type="ORF">HMPREF9698_01093</name>
</gene>
<dbReference type="GO" id="GO:0042542">
    <property type="term" value="P:response to hydrogen peroxide"/>
    <property type="evidence" value="ECO:0007669"/>
    <property type="project" value="TreeGrafter"/>
</dbReference>
<keyword evidence="3 9" id="KW-0349">Heme</keyword>
<feature type="domain" description="Catalase core" evidence="11">
    <location>
        <begin position="28"/>
        <end position="414"/>
    </location>
</feature>
<dbReference type="InterPro" id="IPR018028">
    <property type="entry name" value="Catalase"/>
</dbReference>
<dbReference type="GO" id="GO:0042744">
    <property type="term" value="P:hydrogen peroxide catabolic process"/>
    <property type="evidence" value="ECO:0007669"/>
    <property type="project" value="UniProtKB-KW"/>
</dbReference>
<evidence type="ECO:0000256" key="6">
    <source>
        <dbReference type="ARBA" id="ARBA00023004"/>
    </source>
</evidence>
<dbReference type="PROSITE" id="PS51402">
    <property type="entry name" value="CATALASE_3"/>
    <property type="match status" value="1"/>
</dbReference>
<dbReference type="GO" id="GO:0046872">
    <property type="term" value="F:metal ion binding"/>
    <property type="evidence" value="ECO:0007669"/>
    <property type="project" value="UniProtKB-KW"/>
</dbReference>
<reference evidence="12 13" key="1">
    <citation type="submission" date="2012-09" db="EMBL/GenBank/DDBJ databases">
        <title>The Genome Sequence of Alloiococcus otitis ATCC 51267.</title>
        <authorList>
            <consortium name="The Broad Institute Genome Sequencing Platform"/>
            <person name="Earl A."/>
            <person name="Ward D."/>
            <person name="Feldgarden M."/>
            <person name="Gevers D."/>
            <person name="Huys G."/>
            <person name="Walker B."/>
            <person name="Young S.K."/>
            <person name="Zeng Q."/>
            <person name="Gargeya S."/>
            <person name="Fitzgerald M."/>
            <person name="Haas B."/>
            <person name="Abouelleil A."/>
            <person name="Alvarado L."/>
            <person name="Arachchi H.M."/>
            <person name="Berlin A.M."/>
            <person name="Chapman S.B."/>
            <person name="Goldberg J."/>
            <person name="Griggs A."/>
            <person name="Gujja S."/>
            <person name="Hansen M."/>
            <person name="Howarth C."/>
            <person name="Imamovic A."/>
            <person name="Larimer J."/>
            <person name="McCowen C."/>
            <person name="Montmayeur A."/>
            <person name="Murphy C."/>
            <person name="Neiman D."/>
            <person name="Pearson M."/>
            <person name="Priest M."/>
            <person name="Roberts A."/>
            <person name="Saif S."/>
            <person name="Shea T."/>
            <person name="Sisk P."/>
            <person name="Sykes S."/>
            <person name="Wortman J."/>
            <person name="Nusbaum C."/>
            <person name="Birren B."/>
        </authorList>
    </citation>
    <scope>NUCLEOTIDE SEQUENCE [LARGE SCALE GENOMIC DNA]</scope>
    <source>
        <strain evidence="12 13">ATCC 51267</strain>
    </source>
</reference>
<dbReference type="PROSITE" id="PS00438">
    <property type="entry name" value="CATALASE_2"/>
    <property type="match status" value="1"/>
</dbReference>
<dbReference type="InterPro" id="IPR011614">
    <property type="entry name" value="Catalase_core"/>
</dbReference>
<feature type="active site" evidence="8">
    <location>
        <position position="148"/>
    </location>
</feature>
<dbReference type="FunFam" id="2.40.180.10:FF:000001">
    <property type="entry name" value="Catalase"/>
    <property type="match status" value="1"/>
</dbReference>
<dbReference type="InterPro" id="IPR024711">
    <property type="entry name" value="Catalase_clade1/3"/>
</dbReference>
<feature type="compositionally biased region" description="Basic and acidic residues" evidence="10">
    <location>
        <begin position="514"/>
        <end position="531"/>
    </location>
</feature>
<evidence type="ECO:0000256" key="4">
    <source>
        <dbReference type="ARBA" id="ARBA00022723"/>
    </source>
</evidence>
<dbReference type="CDD" id="cd08156">
    <property type="entry name" value="catalase_clade_3"/>
    <property type="match status" value="1"/>
</dbReference>
<dbReference type="SUPFAM" id="SSF56634">
    <property type="entry name" value="Heme-dependent catalase-like"/>
    <property type="match status" value="1"/>
</dbReference>
<comment type="similarity">
    <text evidence="1">Belongs to the catalase family.</text>
</comment>
<dbReference type="Pfam" id="PF00199">
    <property type="entry name" value="Catalase"/>
    <property type="match status" value="1"/>
</dbReference>
<keyword evidence="6 9" id="KW-0408">Iron</keyword>
<feature type="region of interest" description="Disordered" evidence="10">
    <location>
        <begin position="514"/>
        <end position="569"/>
    </location>
</feature>
<keyword evidence="2" id="KW-0575">Peroxidase</keyword>
<feature type="active site" evidence="8">
    <location>
        <position position="75"/>
    </location>
</feature>
<keyword evidence="4 9" id="KW-0479">Metal-binding</keyword>
<dbReference type="GO" id="GO:0005737">
    <property type="term" value="C:cytoplasm"/>
    <property type="evidence" value="ECO:0007669"/>
    <property type="project" value="TreeGrafter"/>
</dbReference>
<dbReference type="Proteomes" id="UP000009875">
    <property type="component" value="Unassembled WGS sequence"/>
</dbReference>
<dbReference type="GO" id="GO:0020037">
    <property type="term" value="F:heme binding"/>
    <property type="evidence" value="ECO:0007669"/>
    <property type="project" value="InterPro"/>
</dbReference>
<dbReference type="SMART" id="SM01060">
    <property type="entry name" value="Catalase"/>
    <property type="match status" value="1"/>
</dbReference>
<comment type="cofactor">
    <cofactor evidence="9">
        <name>heme</name>
        <dbReference type="ChEBI" id="CHEBI:30413"/>
    </cofactor>
</comment>
<evidence type="ECO:0000256" key="1">
    <source>
        <dbReference type="ARBA" id="ARBA00005329"/>
    </source>
</evidence>
<keyword evidence="13" id="KW-1185">Reference proteome</keyword>
<dbReference type="InterPro" id="IPR010582">
    <property type="entry name" value="Catalase_immune_responsive"/>
</dbReference>
<feature type="compositionally biased region" description="Basic and acidic residues" evidence="10">
    <location>
        <begin position="539"/>
        <end position="552"/>
    </location>
</feature>
<dbReference type="RefSeq" id="WP_003778169.1">
    <property type="nucleotide sequence ID" value="NZ_JH992959.1"/>
</dbReference>
<dbReference type="OrthoDB" id="9760293at2"/>